<evidence type="ECO:0000313" key="2">
    <source>
        <dbReference type="EMBL" id="KAE8710490.1"/>
    </source>
</evidence>
<name>A0A6A3B0J9_HIBSY</name>
<organism evidence="2 3">
    <name type="scientific">Hibiscus syriacus</name>
    <name type="common">Rose of Sharon</name>
    <dbReference type="NCBI Taxonomy" id="106335"/>
    <lineage>
        <taxon>Eukaryota</taxon>
        <taxon>Viridiplantae</taxon>
        <taxon>Streptophyta</taxon>
        <taxon>Embryophyta</taxon>
        <taxon>Tracheophyta</taxon>
        <taxon>Spermatophyta</taxon>
        <taxon>Magnoliopsida</taxon>
        <taxon>eudicotyledons</taxon>
        <taxon>Gunneridae</taxon>
        <taxon>Pentapetalae</taxon>
        <taxon>rosids</taxon>
        <taxon>malvids</taxon>
        <taxon>Malvales</taxon>
        <taxon>Malvaceae</taxon>
        <taxon>Malvoideae</taxon>
        <taxon>Hibiscus</taxon>
    </lineage>
</organism>
<dbReference type="EMBL" id="VEPZ02000929">
    <property type="protein sequence ID" value="KAE8710490.1"/>
    <property type="molecule type" value="Genomic_DNA"/>
</dbReference>
<dbReference type="PANTHER" id="PTHR10774">
    <property type="entry name" value="EXTENDED SYNAPTOTAGMIN-RELATED"/>
    <property type="match status" value="1"/>
</dbReference>
<sequence>MELEKWDGNPNIVLNINTRLGVSLPVQFPCFGSVSYSLKEKANLDFTLKVVGVRDTIRNAIEDSIMWPVRKIIPILPGNYSDLELKPVGVLDVKLVQAKDLANKDMVGKSDPFAELFVHPLWHKMKTSKTIVQFELLYCPFGTESSFKNPFSPDFSLTSFERALKTATAETEAMDLDKIMIKGKMMSLSEETISNSYSS</sequence>
<reference evidence="2" key="1">
    <citation type="submission" date="2019-09" db="EMBL/GenBank/DDBJ databases">
        <title>Draft genome information of white flower Hibiscus syriacus.</title>
        <authorList>
            <person name="Kim Y.-M."/>
        </authorList>
    </citation>
    <scope>NUCLEOTIDE SEQUENCE [LARGE SCALE GENOMIC DNA]</scope>
    <source>
        <strain evidence="2">YM2019G1</strain>
    </source>
</reference>
<evidence type="ECO:0000259" key="1">
    <source>
        <dbReference type="Pfam" id="PF00168"/>
    </source>
</evidence>
<dbReference type="SUPFAM" id="SSF49562">
    <property type="entry name" value="C2 domain (Calcium/lipid-binding domain, CaLB)"/>
    <property type="match status" value="1"/>
</dbReference>
<feature type="domain" description="C2" evidence="1">
    <location>
        <begin position="89"/>
        <end position="130"/>
    </location>
</feature>
<proteinExistence type="predicted"/>
<dbReference type="InterPro" id="IPR000008">
    <property type="entry name" value="C2_dom"/>
</dbReference>
<comment type="caution">
    <text evidence="2">The sequence shown here is derived from an EMBL/GenBank/DDBJ whole genome shotgun (WGS) entry which is preliminary data.</text>
</comment>
<evidence type="ECO:0000313" key="3">
    <source>
        <dbReference type="Proteomes" id="UP000436088"/>
    </source>
</evidence>
<protein>
    <submittedName>
        <fullName evidence="2">Bifunctional purple acid phosphatase 26-like isoform X1</fullName>
    </submittedName>
</protein>
<dbReference type="AlphaFoldDB" id="A0A6A3B0J9"/>
<keyword evidence="3" id="KW-1185">Reference proteome</keyword>
<accession>A0A6A3B0J9</accession>
<dbReference type="InterPro" id="IPR045050">
    <property type="entry name" value="Synaptotagmin_plant"/>
</dbReference>
<dbReference type="Pfam" id="PF00168">
    <property type="entry name" value="C2"/>
    <property type="match status" value="1"/>
</dbReference>
<dbReference type="InterPro" id="IPR035892">
    <property type="entry name" value="C2_domain_sf"/>
</dbReference>
<dbReference type="Gene3D" id="2.60.40.150">
    <property type="entry name" value="C2 domain"/>
    <property type="match status" value="1"/>
</dbReference>
<dbReference type="PANTHER" id="PTHR10774:SF178">
    <property type="entry name" value="SYNAPTOTAGMIN-4"/>
    <property type="match status" value="1"/>
</dbReference>
<dbReference type="GO" id="GO:0008289">
    <property type="term" value="F:lipid binding"/>
    <property type="evidence" value="ECO:0007669"/>
    <property type="project" value="InterPro"/>
</dbReference>
<dbReference type="GO" id="GO:0005783">
    <property type="term" value="C:endoplasmic reticulum"/>
    <property type="evidence" value="ECO:0007669"/>
    <property type="project" value="TreeGrafter"/>
</dbReference>
<dbReference type="Proteomes" id="UP000436088">
    <property type="component" value="Unassembled WGS sequence"/>
</dbReference>
<gene>
    <name evidence="2" type="ORF">F3Y22_tig00110321pilonHSYRG00263</name>
</gene>